<dbReference type="Proteomes" id="UP000008744">
    <property type="component" value="Unassembled WGS sequence"/>
</dbReference>
<dbReference type="eggNOG" id="ENOG502T8DV">
    <property type="taxonomic scope" value="Eukaryota"/>
</dbReference>
<keyword evidence="4" id="KW-1185">Reference proteome</keyword>
<dbReference type="HOGENOM" id="CLU_1628780_0_0_1"/>
<reference evidence="3 4" key="1">
    <citation type="journal article" date="2007" name="Nature">
        <title>Evolution of genes and genomes on the Drosophila phylogeny.</title>
        <authorList>
            <consortium name="Drosophila 12 Genomes Consortium"/>
            <person name="Clark A.G."/>
            <person name="Eisen M.B."/>
            <person name="Smith D.R."/>
            <person name="Bergman C.M."/>
            <person name="Oliver B."/>
            <person name="Markow T.A."/>
            <person name="Kaufman T.C."/>
            <person name="Kellis M."/>
            <person name="Gelbart W."/>
            <person name="Iyer V.N."/>
            <person name="Pollard D.A."/>
            <person name="Sackton T.B."/>
            <person name="Larracuente A.M."/>
            <person name="Singh N.D."/>
            <person name="Abad J.P."/>
            <person name="Abt D.N."/>
            <person name="Adryan B."/>
            <person name="Aguade M."/>
            <person name="Akashi H."/>
            <person name="Anderson W.W."/>
            <person name="Aquadro C.F."/>
            <person name="Ardell D.H."/>
            <person name="Arguello R."/>
            <person name="Artieri C.G."/>
            <person name="Barbash D.A."/>
            <person name="Barker D."/>
            <person name="Barsanti P."/>
            <person name="Batterham P."/>
            <person name="Batzoglou S."/>
            <person name="Begun D."/>
            <person name="Bhutkar A."/>
            <person name="Blanco E."/>
            <person name="Bosak S.A."/>
            <person name="Bradley R.K."/>
            <person name="Brand A.D."/>
            <person name="Brent M.R."/>
            <person name="Brooks A.N."/>
            <person name="Brown R.H."/>
            <person name="Butlin R.K."/>
            <person name="Caggese C."/>
            <person name="Calvi B.R."/>
            <person name="Bernardo de Carvalho A."/>
            <person name="Caspi A."/>
            <person name="Castrezana S."/>
            <person name="Celniker S.E."/>
            <person name="Chang J.L."/>
            <person name="Chapple C."/>
            <person name="Chatterji S."/>
            <person name="Chinwalla A."/>
            <person name="Civetta A."/>
            <person name="Clifton S.W."/>
            <person name="Comeron J.M."/>
            <person name="Costello J.C."/>
            <person name="Coyne J.A."/>
            <person name="Daub J."/>
            <person name="David R.G."/>
            <person name="Delcher A.L."/>
            <person name="Delehaunty K."/>
            <person name="Do C.B."/>
            <person name="Ebling H."/>
            <person name="Edwards K."/>
            <person name="Eickbush T."/>
            <person name="Evans J.D."/>
            <person name="Filipski A."/>
            <person name="Findeiss S."/>
            <person name="Freyhult E."/>
            <person name="Fulton L."/>
            <person name="Fulton R."/>
            <person name="Garcia A.C."/>
            <person name="Gardiner A."/>
            <person name="Garfield D.A."/>
            <person name="Garvin B.E."/>
            <person name="Gibson G."/>
            <person name="Gilbert D."/>
            <person name="Gnerre S."/>
            <person name="Godfrey J."/>
            <person name="Good R."/>
            <person name="Gotea V."/>
            <person name="Gravely B."/>
            <person name="Greenberg A.J."/>
            <person name="Griffiths-Jones S."/>
            <person name="Gross S."/>
            <person name="Guigo R."/>
            <person name="Gustafson E.A."/>
            <person name="Haerty W."/>
            <person name="Hahn M.W."/>
            <person name="Halligan D.L."/>
            <person name="Halpern A.L."/>
            <person name="Halter G.M."/>
            <person name="Han M.V."/>
            <person name="Heger A."/>
            <person name="Hillier L."/>
            <person name="Hinrichs A.S."/>
            <person name="Holmes I."/>
            <person name="Hoskins R.A."/>
            <person name="Hubisz M.J."/>
            <person name="Hultmark D."/>
            <person name="Huntley M.A."/>
            <person name="Jaffe D.B."/>
            <person name="Jagadeeshan S."/>
            <person name="Jeck W.R."/>
            <person name="Johnson J."/>
            <person name="Jones C.D."/>
            <person name="Jordan W.C."/>
            <person name="Karpen G.H."/>
            <person name="Kataoka E."/>
            <person name="Keightley P.D."/>
            <person name="Kheradpour P."/>
            <person name="Kirkness E.F."/>
            <person name="Koerich L.B."/>
            <person name="Kristiansen K."/>
            <person name="Kudrna D."/>
            <person name="Kulathinal R.J."/>
            <person name="Kumar S."/>
            <person name="Kwok R."/>
            <person name="Lander E."/>
            <person name="Langley C.H."/>
            <person name="Lapoint R."/>
            <person name="Lazzaro B.P."/>
            <person name="Lee S.J."/>
            <person name="Levesque L."/>
            <person name="Li R."/>
            <person name="Lin C.F."/>
            <person name="Lin M.F."/>
            <person name="Lindblad-Toh K."/>
            <person name="Llopart A."/>
            <person name="Long M."/>
            <person name="Low L."/>
            <person name="Lozovsky E."/>
            <person name="Lu J."/>
            <person name="Luo M."/>
            <person name="Machado C.A."/>
            <person name="Makalowski W."/>
            <person name="Marzo M."/>
            <person name="Matsuda M."/>
            <person name="Matzkin L."/>
            <person name="McAllister B."/>
            <person name="McBride C.S."/>
            <person name="McKernan B."/>
            <person name="McKernan K."/>
            <person name="Mendez-Lago M."/>
            <person name="Minx P."/>
            <person name="Mollenhauer M.U."/>
            <person name="Montooth K."/>
            <person name="Mount S.M."/>
            <person name="Mu X."/>
            <person name="Myers E."/>
            <person name="Negre B."/>
            <person name="Newfeld S."/>
            <person name="Nielsen R."/>
            <person name="Noor M.A."/>
            <person name="O'Grady P."/>
            <person name="Pachter L."/>
            <person name="Papaceit M."/>
            <person name="Parisi M.J."/>
            <person name="Parisi M."/>
            <person name="Parts L."/>
            <person name="Pedersen J.S."/>
            <person name="Pesole G."/>
            <person name="Phillippy A.M."/>
            <person name="Ponting C.P."/>
            <person name="Pop M."/>
            <person name="Porcelli D."/>
            <person name="Powell J.R."/>
            <person name="Prohaska S."/>
            <person name="Pruitt K."/>
            <person name="Puig M."/>
            <person name="Quesneville H."/>
            <person name="Ram K.R."/>
            <person name="Rand D."/>
            <person name="Rasmussen M.D."/>
            <person name="Reed L.K."/>
            <person name="Reenan R."/>
            <person name="Reily A."/>
            <person name="Remington K.A."/>
            <person name="Rieger T.T."/>
            <person name="Ritchie M.G."/>
            <person name="Robin C."/>
            <person name="Rogers Y.H."/>
            <person name="Rohde C."/>
            <person name="Rozas J."/>
            <person name="Rubenfield M.J."/>
            <person name="Ruiz A."/>
            <person name="Russo S."/>
            <person name="Salzberg S.L."/>
            <person name="Sanchez-Gracia A."/>
            <person name="Saranga D.J."/>
            <person name="Sato H."/>
            <person name="Schaeffer S.W."/>
            <person name="Schatz M.C."/>
            <person name="Schlenke T."/>
            <person name="Schwartz R."/>
            <person name="Segarra C."/>
            <person name="Singh R.S."/>
            <person name="Sirot L."/>
            <person name="Sirota M."/>
            <person name="Sisneros N.B."/>
            <person name="Smith C.D."/>
            <person name="Smith T.F."/>
            <person name="Spieth J."/>
            <person name="Stage D.E."/>
            <person name="Stark A."/>
            <person name="Stephan W."/>
            <person name="Strausberg R.L."/>
            <person name="Strempel S."/>
            <person name="Sturgill D."/>
            <person name="Sutton G."/>
            <person name="Sutton G.G."/>
            <person name="Tao W."/>
            <person name="Teichmann S."/>
            <person name="Tobari Y.N."/>
            <person name="Tomimura Y."/>
            <person name="Tsolas J.M."/>
            <person name="Valente V.L."/>
            <person name="Venter E."/>
            <person name="Venter J.C."/>
            <person name="Vicario S."/>
            <person name="Vieira F.G."/>
            <person name="Vilella A.J."/>
            <person name="Villasante A."/>
            <person name="Walenz B."/>
            <person name="Wang J."/>
            <person name="Wasserman M."/>
            <person name="Watts T."/>
            <person name="Wilson D."/>
            <person name="Wilson R.K."/>
            <person name="Wing R.A."/>
            <person name="Wolfner M.F."/>
            <person name="Wong A."/>
            <person name="Wong G.K."/>
            <person name="Wu C.I."/>
            <person name="Wu G."/>
            <person name="Yamamoto D."/>
            <person name="Yang H.P."/>
            <person name="Yang S.P."/>
            <person name="Yorke J.A."/>
            <person name="Yoshida K."/>
            <person name="Zdobnov E."/>
            <person name="Zhang P."/>
            <person name="Zhang Y."/>
            <person name="Zimin A.V."/>
            <person name="Baldwin J."/>
            <person name="Abdouelleil A."/>
            <person name="Abdulkadir J."/>
            <person name="Abebe A."/>
            <person name="Abera B."/>
            <person name="Abreu J."/>
            <person name="Acer S.C."/>
            <person name="Aftuck L."/>
            <person name="Alexander A."/>
            <person name="An P."/>
            <person name="Anderson E."/>
            <person name="Anderson S."/>
            <person name="Arachi H."/>
            <person name="Azer M."/>
            <person name="Bachantsang P."/>
            <person name="Barry A."/>
            <person name="Bayul T."/>
            <person name="Berlin A."/>
            <person name="Bessette D."/>
            <person name="Bloom T."/>
            <person name="Blye J."/>
            <person name="Boguslavskiy L."/>
            <person name="Bonnet C."/>
            <person name="Boukhgalter B."/>
            <person name="Bourzgui I."/>
            <person name="Brown A."/>
            <person name="Cahill P."/>
            <person name="Channer S."/>
            <person name="Cheshatsang Y."/>
            <person name="Chuda L."/>
            <person name="Citroen M."/>
            <person name="Collymore A."/>
            <person name="Cooke P."/>
            <person name="Costello M."/>
            <person name="D'Aco K."/>
            <person name="Daza R."/>
            <person name="De Haan G."/>
            <person name="DeGray S."/>
            <person name="DeMaso C."/>
            <person name="Dhargay N."/>
            <person name="Dooley K."/>
            <person name="Dooley E."/>
            <person name="Doricent M."/>
            <person name="Dorje P."/>
            <person name="Dorjee K."/>
            <person name="Dupes A."/>
            <person name="Elong R."/>
            <person name="Falk J."/>
            <person name="Farina A."/>
            <person name="Faro S."/>
            <person name="Ferguson D."/>
            <person name="Fisher S."/>
            <person name="Foley C.D."/>
            <person name="Franke A."/>
            <person name="Friedrich D."/>
            <person name="Gadbois L."/>
            <person name="Gearin G."/>
            <person name="Gearin C.R."/>
            <person name="Giannoukos G."/>
            <person name="Goode T."/>
            <person name="Graham J."/>
            <person name="Grandbois E."/>
            <person name="Grewal S."/>
            <person name="Gyaltsen K."/>
            <person name="Hafez N."/>
            <person name="Hagos B."/>
            <person name="Hall J."/>
            <person name="Henson C."/>
            <person name="Hollinger A."/>
            <person name="Honan T."/>
            <person name="Huard M.D."/>
            <person name="Hughes L."/>
            <person name="Hurhula B."/>
            <person name="Husby M.E."/>
            <person name="Kamat A."/>
            <person name="Kanga B."/>
            <person name="Kashin S."/>
            <person name="Khazanovich D."/>
            <person name="Kisner P."/>
            <person name="Lance K."/>
            <person name="Lara M."/>
            <person name="Lee W."/>
            <person name="Lennon N."/>
            <person name="Letendre F."/>
            <person name="LeVine R."/>
            <person name="Lipovsky A."/>
            <person name="Liu X."/>
            <person name="Liu J."/>
            <person name="Liu S."/>
            <person name="Lokyitsang T."/>
            <person name="Lokyitsang Y."/>
            <person name="Lubonja R."/>
            <person name="Lui A."/>
            <person name="MacDonald P."/>
            <person name="Magnisalis V."/>
            <person name="Maru K."/>
            <person name="Matthews C."/>
            <person name="McCusker W."/>
            <person name="McDonough S."/>
            <person name="Mehta T."/>
            <person name="Meldrim J."/>
            <person name="Meneus L."/>
            <person name="Mihai O."/>
            <person name="Mihalev A."/>
            <person name="Mihova T."/>
            <person name="Mittelman R."/>
            <person name="Mlenga V."/>
            <person name="Montmayeur A."/>
            <person name="Mulrain L."/>
            <person name="Navidi A."/>
            <person name="Naylor J."/>
            <person name="Negash T."/>
            <person name="Nguyen T."/>
            <person name="Nguyen N."/>
            <person name="Nicol R."/>
            <person name="Norbu C."/>
            <person name="Norbu N."/>
            <person name="Novod N."/>
            <person name="O'Neill B."/>
            <person name="Osman S."/>
            <person name="Markiewicz E."/>
            <person name="Oyono O.L."/>
            <person name="Patti C."/>
            <person name="Phunkhang P."/>
            <person name="Pierre F."/>
            <person name="Priest M."/>
            <person name="Raghuraman S."/>
            <person name="Rege F."/>
            <person name="Reyes R."/>
            <person name="Rise C."/>
            <person name="Rogov P."/>
            <person name="Ross K."/>
            <person name="Ryan E."/>
            <person name="Settipalli S."/>
            <person name="Shea T."/>
            <person name="Sherpa N."/>
            <person name="Shi L."/>
            <person name="Shih D."/>
            <person name="Sparrow T."/>
            <person name="Spaulding J."/>
            <person name="Stalker J."/>
            <person name="Stange-Thomann N."/>
            <person name="Stavropoulos S."/>
            <person name="Stone C."/>
            <person name="Strader C."/>
            <person name="Tesfaye S."/>
            <person name="Thomson T."/>
            <person name="Thoulutsang Y."/>
            <person name="Thoulutsang D."/>
            <person name="Topham K."/>
            <person name="Topping I."/>
            <person name="Tsamla T."/>
            <person name="Vassiliev H."/>
            <person name="Vo A."/>
            <person name="Wangchuk T."/>
            <person name="Wangdi T."/>
            <person name="Weiand M."/>
            <person name="Wilkinson J."/>
            <person name="Wilson A."/>
            <person name="Yadav S."/>
            <person name="Young G."/>
            <person name="Yu Q."/>
            <person name="Zembek L."/>
            <person name="Zhong D."/>
            <person name="Zimmer A."/>
            <person name="Zwirko Z."/>
            <person name="Jaffe D.B."/>
            <person name="Alvarez P."/>
            <person name="Brockman W."/>
            <person name="Butler J."/>
            <person name="Chin C."/>
            <person name="Gnerre S."/>
            <person name="Grabherr M."/>
            <person name="Kleber M."/>
            <person name="Mauceli E."/>
            <person name="MacCallum I."/>
        </authorList>
    </citation>
    <scope>NUCLEOTIDE SEQUENCE [LARGE SCALE GENOMIC DNA]</scope>
    <source>
        <strain evidence="4">MSH-3 / Tucson 14011-0111.49</strain>
    </source>
</reference>
<accession>B4H7E5</accession>
<evidence type="ECO:0000256" key="1">
    <source>
        <dbReference type="SAM" id="MobiDB-lite"/>
    </source>
</evidence>
<gene>
    <name evidence="3" type="primary">Dper\GL27007</name>
    <name evidence="3" type="ORF">Dper_GL27007</name>
</gene>
<dbReference type="STRING" id="7234.B4H7E5"/>
<evidence type="ECO:0000313" key="4">
    <source>
        <dbReference type="Proteomes" id="UP000008744"/>
    </source>
</evidence>
<keyword evidence="2" id="KW-0732">Signal</keyword>
<feature type="region of interest" description="Disordered" evidence="1">
    <location>
        <begin position="108"/>
        <end position="151"/>
    </location>
</feature>
<protein>
    <submittedName>
        <fullName evidence="3">GL27007</fullName>
    </submittedName>
</protein>
<organism evidence="4">
    <name type="scientific">Drosophila persimilis</name>
    <name type="common">Fruit fly</name>
    <dbReference type="NCBI Taxonomy" id="7234"/>
    <lineage>
        <taxon>Eukaryota</taxon>
        <taxon>Metazoa</taxon>
        <taxon>Ecdysozoa</taxon>
        <taxon>Arthropoda</taxon>
        <taxon>Hexapoda</taxon>
        <taxon>Insecta</taxon>
        <taxon>Pterygota</taxon>
        <taxon>Neoptera</taxon>
        <taxon>Endopterygota</taxon>
        <taxon>Diptera</taxon>
        <taxon>Brachycera</taxon>
        <taxon>Muscomorpha</taxon>
        <taxon>Ephydroidea</taxon>
        <taxon>Drosophilidae</taxon>
        <taxon>Drosophila</taxon>
        <taxon>Sophophora</taxon>
    </lineage>
</organism>
<feature type="signal peptide" evidence="2">
    <location>
        <begin position="1"/>
        <end position="18"/>
    </location>
</feature>
<dbReference type="EMBL" id="CH479218">
    <property type="protein sequence ID" value="EDW33756.1"/>
    <property type="molecule type" value="Genomic_DNA"/>
</dbReference>
<name>B4H7E5_DROPE</name>
<sequence length="163" mass="17629">MKCQLLFVATVCLVTVWALPVPDEEVAIQPDAGSKAELLGKTVQTNPIEPAPFKPEPFAEKPLEPKIDAKTVPAAPVATLEPAASIPAAASASAEPAKTELKLSAPDVETAPAIPEKVNADEVKFPPLVYDDDPIQQQQQQQQQRKAAGRHRISDVWYNINNY</sequence>
<evidence type="ECO:0000256" key="2">
    <source>
        <dbReference type="SAM" id="SignalP"/>
    </source>
</evidence>
<evidence type="ECO:0000313" key="3">
    <source>
        <dbReference type="EMBL" id="EDW33756.1"/>
    </source>
</evidence>
<dbReference type="PhylomeDB" id="B4H7E5"/>
<dbReference type="AlphaFoldDB" id="B4H7E5"/>
<feature type="chain" id="PRO_5002808283" evidence="2">
    <location>
        <begin position="19"/>
        <end position="163"/>
    </location>
</feature>
<proteinExistence type="predicted"/>